<proteinExistence type="predicted"/>
<evidence type="ECO:0000313" key="2">
    <source>
        <dbReference type="EMBL" id="KAG8225501.1"/>
    </source>
</evidence>
<reference evidence="2" key="2">
    <citation type="submission" date="2017-10" db="EMBL/GenBank/DDBJ databases">
        <title>Ladona fulva Genome sequencing and assembly.</title>
        <authorList>
            <person name="Murali S."/>
            <person name="Richards S."/>
            <person name="Bandaranaike D."/>
            <person name="Bellair M."/>
            <person name="Blankenburg K."/>
            <person name="Chao H."/>
            <person name="Dinh H."/>
            <person name="Doddapaneni H."/>
            <person name="Dugan-Rocha S."/>
            <person name="Elkadiri S."/>
            <person name="Gnanaolivu R."/>
            <person name="Hernandez B."/>
            <person name="Skinner E."/>
            <person name="Javaid M."/>
            <person name="Lee S."/>
            <person name="Li M."/>
            <person name="Ming W."/>
            <person name="Munidasa M."/>
            <person name="Muniz J."/>
            <person name="Nguyen L."/>
            <person name="Hughes D."/>
            <person name="Osuji N."/>
            <person name="Pu L.-L."/>
            <person name="Puazo M."/>
            <person name="Qu C."/>
            <person name="Quiroz J."/>
            <person name="Raj R."/>
            <person name="Weissenberger G."/>
            <person name="Xin Y."/>
            <person name="Zou X."/>
            <person name="Han Y."/>
            <person name="Worley K."/>
            <person name="Muzny D."/>
            <person name="Gibbs R."/>
        </authorList>
    </citation>
    <scope>NUCLEOTIDE SEQUENCE</scope>
    <source>
        <strain evidence="2">Sampled in the wild</strain>
    </source>
</reference>
<dbReference type="SUPFAM" id="SSF46689">
    <property type="entry name" value="Homeodomain-like"/>
    <property type="match status" value="1"/>
</dbReference>
<keyword evidence="3" id="KW-1185">Reference proteome</keyword>
<dbReference type="Proteomes" id="UP000792457">
    <property type="component" value="Unassembled WGS sequence"/>
</dbReference>
<evidence type="ECO:0008006" key="4">
    <source>
        <dbReference type="Google" id="ProtNLM"/>
    </source>
</evidence>
<evidence type="ECO:0000256" key="1">
    <source>
        <dbReference type="ARBA" id="ARBA00004123"/>
    </source>
</evidence>
<protein>
    <recommendedName>
        <fullName evidence="4">HTH psq-type domain-containing protein</fullName>
    </recommendedName>
</protein>
<dbReference type="InterPro" id="IPR009057">
    <property type="entry name" value="Homeodomain-like_sf"/>
</dbReference>
<reference evidence="2" key="1">
    <citation type="submission" date="2013-04" db="EMBL/GenBank/DDBJ databases">
        <authorList>
            <person name="Qu J."/>
            <person name="Murali S.C."/>
            <person name="Bandaranaike D."/>
            <person name="Bellair M."/>
            <person name="Blankenburg K."/>
            <person name="Chao H."/>
            <person name="Dinh H."/>
            <person name="Doddapaneni H."/>
            <person name="Downs B."/>
            <person name="Dugan-Rocha S."/>
            <person name="Elkadiri S."/>
            <person name="Gnanaolivu R.D."/>
            <person name="Hernandez B."/>
            <person name="Javaid M."/>
            <person name="Jayaseelan J.C."/>
            <person name="Lee S."/>
            <person name="Li M."/>
            <person name="Ming W."/>
            <person name="Munidasa M."/>
            <person name="Muniz J."/>
            <person name="Nguyen L."/>
            <person name="Ongeri F."/>
            <person name="Osuji N."/>
            <person name="Pu L.-L."/>
            <person name="Puazo M."/>
            <person name="Qu C."/>
            <person name="Quiroz J."/>
            <person name="Raj R."/>
            <person name="Weissenberger G."/>
            <person name="Xin Y."/>
            <person name="Zou X."/>
            <person name="Han Y."/>
            <person name="Richards S."/>
            <person name="Worley K."/>
            <person name="Muzny D."/>
            <person name="Gibbs R."/>
        </authorList>
    </citation>
    <scope>NUCLEOTIDE SEQUENCE</scope>
    <source>
        <strain evidence="2">Sampled in the wild</strain>
    </source>
</reference>
<sequence>MGTYGKWDEKHLQMAVTAYKNSDYGLNECARVYGVPKATVKRHAYSKNTFSNAVKSFRRQATFTGEIEKVLAEHILLFEEMFIGYSIKNIHIWTFKGSLWKSSIVGTAECAFRAAGIWSVDRNVFSDHHFVPSETLEVDENVADEPTSSKGLKRTYERYSEGDTSGRPFCNDVNHLFVYLVFFVY</sequence>
<dbReference type="EMBL" id="KZ308240">
    <property type="protein sequence ID" value="KAG8225501.1"/>
    <property type="molecule type" value="Genomic_DNA"/>
</dbReference>
<evidence type="ECO:0000313" key="3">
    <source>
        <dbReference type="Proteomes" id="UP000792457"/>
    </source>
</evidence>
<comment type="caution">
    <text evidence="2">The sequence shown here is derived from an EMBL/GenBank/DDBJ whole genome shotgun (WGS) entry which is preliminary data.</text>
</comment>
<organism evidence="2 3">
    <name type="scientific">Ladona fulva</name>
    <name type="common">Scarce chaser dragonfly</name>
    <name type="synonym">Libellula fulva</name>
    <dbReference type="NCBI Taxonomy" id="123851"/>
    <lineage>
        <taxon>Eukaryota</taxon>
        <taxon>Metazoa</taxon>
        <taxon>Ecdysozoa</taxon>
        <taxon>Arthropoda</taxon>
        <taxon>Hexapoda</taxon>
        <taxon>Insecta</taxon>
        <taxon>Pterygota</taxon>
        <taxon>Palaeoptera</taxon>
        <taxon>Odonata</taxon>
        <taxon>Epiprocta</taxon>
        <taxon>Anisoptera</taxon>
        <taxon>Libelluloidea</taxon>
        <taxon>Libellulidae</taxon>
        <taxon>Ladona</taxon>
    </lineage>
</organism>
<dbReference type="OrthoDB" id="6760904at2759"/>
<accession>A0A8K0NXD2</accession>
<dbReference type="GO" id="GO:0005634">
    <property type="term" value="C:nucleus"/>
    <property type="evidence" value="ECO:0007669"/>
    <property type="project" value="UniProtKB-SubCell"/>
</dbReference>
<dbReference type="Gene3D" id="1.10.10.60">
    <property type="entry name" value="Homeodomain-like"/>
    <property type="match status" value="1"/>
</dbReference>
<dbReference type="AlphaFoldDB" id="A0A8K0NXD2"/>
<comment type="subcellular location">
    <subcellularLocation>
        <location evidence="1">Nucleus</location>
    </subcellularLocation>
</comment>
<name>A0A8K0NXD2_LADFU</name>
<gene>
    <name evidence="2" type="ORF">J437_LFUL017276</name>
</gene>